<keyword evidence="2 4" id="KW-0378">Hydrolase</keyword>
<keyword evidence="3 4" id="KW-0326">Glycosidase</keyword>
<feature type="signal peptide" evidence="5">
    <location>
        <begin position="1"/>
        <end position="29"/>
    </location>
</feature>
<dbReference type="Proteomes" id="UP000199391">
    <property type="component" value="Unassembled WGS sequence"/>
</dbReference>
<dbReference type="InterPro" id="IPR051801">
    <property type="entry name" value="GH28_Enzymes"/>
</dbReference>
<dbReference type="STRING" id="1035707.SAMN05216552_1008154"/>
<keyword evidence="5" id="KW-0732">Signal</keyword>
<sequence>MQAIDTRRRALLKGAGAAALLAPGASALADTAAKAAADPWTRAEAIIGKFATPLAFPKRDYAITTFGAKPCAMSKARGFLDSEQGPTELLTPSPGSHDCHPAIRDAIAAASKAGGGRVVIPAGNWYCKGPIVLLSNVHVHLAANAQVCFSANPADYAKHGEYDCGANGKLSLSRWQGNDCLNYTPLVYAHNQRNIALTGEDWTSTLNGQGGVTFEDGSGDNWWAWSGKNATSPTARQGVVNPANAASLSALAPQLPEAELALIQGANPNWRSDEKFLPALSEARVAIGKRVFGKGHFLRPCMVEFVGCSDVLMRGYQVLASPFWLHHPVNCRNVHFSKVKMESMGPNSDGFDPESCETVLVDGCLFNTGDDCIAIKAGKGTDTQYGPTRDVVIQNSVMNSGHGAITLGSEMAAGIEHVYAQHLEIRNMHWASDPLGTAVRMKTNMNRGGYLRHFYVRDLVLPNGVRTKAGFYKPIEGGPIPPRTVSSGGGAVITIDCDYTPGFDNVRTRPPRVSDVHISDIRVSNVKTGDGAYSSYQAFVILGPVAHSYNGAAGAPVPPLTDISIRDCDFGTPRNADQPWFIHNVRGLTLTNVKIGERSHNATLSG</sequence>
<gene>
    <name evidence="6" type="ORF">SAMN05216552_1008154</name>
</gene>
<evidence type="ECO:0000256" key="4">
    <source>
        <dbReference type="RuleBase" id="RU361169"/>
    </source>
</evidence>
<dbReference type="GO" id="GO:0004650">
    <property type="term" value="F:polygalacturonase activity"/>
    <property type="evidence" value="ECO:0007669"/>
    <property type="project" value="InterPro"/>
</dbReference>
<dbReference type="PROSITE" id="PS51318">
    <property type="entry name" value="TAT"/>
    <property type="match status" value="1"/>
</dbReference>
<evidence type="ECO:0000256" key="2">
    <source>
        <dbReference type="ARBA" id="ARBA00022801"/>
    </source>
</evidence>
<dbReference type="PROSITE" id="PS00502">
    <property type="entry name" value="POLYGALACTURONASE"/>
    <property type="match status" value="1"/>
</dbReference>
<evidence type="ECO:0000256" key="1">
    <source>
        <dbReference type="ARBA" id="ARBA00008834"/>
    </source>
</evidence>
<dbReference type="EMBL" id="FPBO01000008">
    <property type="protein sequence ID" value="SFU74217.1"/>
    <property type="molecule type" value="Genomic_DNA"/>
</dbReference>
<name>A0A1I7IMS4_9BURK</name>
<comment type="similarity">
    <text evidence="1 4">Belongs to the glycosyl hydrolase 28 family.</text>
</comment>
<reference evidence="7" key="1">
    <citation type="submission" date="2016-10" db="EMBL/GenBank/DDBJ databases">
        <authorList>
            <person name="Varghese N."/>
            <person name="Submissions S."/>
        </authorList>
    </citation>
    <scope>NUCLEOTIDE SEQUENCE [LARGE SCALE GENOMIC DNA]</scope>
    <source>
        <strain evidence="7">CGMCC 1.11014</strain>
    </source>
</reference>
<dbReference type="GO" id="GO:0005975">
    <property type="term" value="P:carbohydrate metabolic process"/>
    <property type="evidence" value="ECO:0007669"/>
    <property type="project" value="InterPro"/>
</dbReference>
<protein>
    <submittedName>
        <fullName evidence="6">Polygalacturonase</fullName>
    </submittedName>
</protein>
<dbReference type="Gene3D" id="2.160.20.10">
    <property type="entry name" value="Single-stranded right-handed beta-helix, Pectin lyase-like"/>
    <property type="match status" value="1"/>
</dbReference>
<keyword evidence="7" id="KW-1185">Reference proteome</keyword>
<dbReference type="AlphaFoldDB" id="A0A1I7IMS4"/>
<dbReference type="PANTHER" id="PTHR31339:SF9">
    <property type="entry name" value="PLASMIN AND FIBRONECTIN-BINDING PROTEIN A"/>
    <property type="match status" value="1"/>
</dbReference>
<evidence type="ECO:0000256" key="5">
    <source>
        <dbReference type="SAM" id="SignalP"/>
    </source>
</evidence>
<dbReference type="InterPro" id="IPR006311">
    <property type="entry name" value="TAT_signal"/>
</dbReference>
<evidence type="ECO:0000313" key="6">
    <source>
        <dbReference type="EMBL" id="SFU74217.1"/>
    </source>
</evidence>
<organism evidence="6 7">
    <name type="scientific">Pseudoduganella namucuonensis</name>
    <dbReference type="NCBI Taxonomy" id="1035707"/>
    <lineage>
        <taxon>Bacteria</taxon>
        <taxon>Pseudomonadati</taxon>
        <taxon>Pseudomonadota</taxon>
        <taxon>Betaproteobacteria</taxon>
        <taxon>Burkholderiales</taxon>
        <taxon>Oxalobacteraceae</taxon>
        <taxon>Telluria group</taxon>
        <taxon>Pseudoduganella</taxon>
    </lineage>
</organism>
<dbReference type="PANTHER" id="PTHR31339">
    <property type="entry name" value="PECTIN LYASE-RELATED"/>
    <property type="match status" value="1"/>
</dbReference>
<dbReference type="InterPro" id="IPR000743">
    <property type="entry name" value="Glyco_hydro_28"/>
</dbReference>
<dbReference type="OrthoDB" id="9795222at2"/>
<dbReference type="Pfam" id="PF00295">
    <property type="entry name" value="Glyco_hydro_28"/>
    <property type="match status" value="1"/>
</dbReference>
<evidence type="ECO:0000313" key="7">
    <source>
        <dbReference type="Proteomes" id="UP000199391"/>
    </source>
</evidence>
<proteinExistence type="inferred from homology"/>
<dbReference type="SUPFAM" id="SSF51126">
    <property type="entry name" value="Pectin lyase-like"/>
    <property type="match status" value="1"/>
</dbReference>
<accession>A0A1I7IMS4</accession>
<feature type="chain" id="PRO_5011762963" evidence="5">
    <location>
        <begin position="30"/>
        <end position="606"/>
    </location>
</feature>
<dbReference type="InterPro" id="IPR012334">
    <property type="entry name" value="Pectin_lyas_fold"/>
</dbReference>
<evidence type="ECO:0000256" key="3">
    <source>
        <dbReference type="ARBA" id="ARBA00023295"/>
    </source>
</evidence>
<dbReference type="InterPro" id="IPR011050">
    <property type="entry name" value="Pectin_lyase_fold/virulence"/>
</dbReference>